<feature type="region of interest" description="Disordered" evidence="1">
    <location>
        <begin position="1"/>
        <end position="206"/>
    </location>
</feature>
<dbReference type="Gene3D" id="1.10.10.60">
    <property type="entry name" value="Homeodomain-like"/>
    <property type="match status" value="1"/>
</dbReference>
<feature type="compositionally biased region" description="Pro residues" evidence="1">
    <location>
        <begin position="62"/>
        <end position="75"/>
    </location>
</feature>
<feature type="compositionally biased region" description="Low complexity" evidence="1">
    <location>
        <begin position="89"/>
        <end position="99"/>
    </location>
</feature>
<dbReference type="SUPFAM" id="SSF46689">
    <property type="entry name" value="Homeodomain-like"/>
    <property type="match status" value="1"/>
</dbReference>
<feature type="compositionally biased region" description="Basic and acidic residues" evidence="1">
    <location>
        <begin position="485"/>
        <end position="497"/>
    </location>
</feature>
<reference evidence="4" key="1">
    <citation type="journal article" date="2018" name="Nat. Microbiol.">
        <title>Leveraging single-cell genomics to expand the fungal tree of life.</title>
        <authorList>
            <person name="Ahrendt S.R."/>
            <person name="Quandt C.A."/>
            <person name="Ciobanu D."/>
            <person name="Clum A."/>
            <person name="Salamov A."/>
            <person name="Andreopoulos B."/>
            <person name="Cheng J.F."/>
            <person name="Woyke T."/>
            <person name="Pelin A."/>
            <person name="Henrissat B."/>
            <person name="Reynolds N.K."/>
            <person name="Benny G.L."/>
            <person name="Smith M.E."/>
            <person name="James T.Y."/>
            <person name="Grigoriev I.V."/>
        </authorList>
    </citation>
    <scope>NUCLEOTIDE SEQUENCE [LARGE SCALE GENOMIC DNA]</scope>
    <source>
        <strain evidence="4">RSA 468</strain>
    </source>
</reference>
<dbReference type="Pfam" id="PF15963">
    <property type="entry name" value="Myb_DNA-bind_7"/>
    <property type="match status" value="1"/>
</dbReference>
<dbReference type="InterPro" id="IPR039467">
    <property type="entry name" value="TFIIIB_B''_Myb"/>
</dbReference>
<feature type="domain" description="Myb-like" evidence="2">
    <location>
        <begin position="403"/>
        <end position="451"/>
    </location>
</feature>
<evidence type="ECO:0000313" key="4">
    <source>
        <dbReference type="Proteomes" id="UP000268162"/>
    </source>
</evidence>
<dbReference type="PANTHER" id="PTHR22929:SF0">
    <property type="entry name" value="TRANSCRIPTION FACTOR TFIIIB COMPONENT B'' HOMOLOG"/>
    <property type="match status" value="1"/>
</dbReference>
<dbReference type="AlphaFoldDB" id="A0A4P9ZJN4"/>
<feature type="compositionally biased region" description="Basic and acidic residues" evidence="1">
    <location>
        <begin position="254"/>
        <end position="264"/>
    </location>
</feature>
<feature type="region of interest" description="Disordered" evidence="1">
    <location>
        <begin position="552"/>
        <end position="575"/>
    </location>
</feature>
<dbReference type="STRING" id="215637.A0A4P9ZJN4"/>
<feature type="compositionally biased region" description="Polar residues" evidence="1">
    <location>
        <begin position="150"/>
        <end position="169"/>
    </location>
</feature>
<feature type="compositionally biased region" description="Polar residues" evidence="1">
    <location>
        <begin position="118"/>
        <end position="128"/>
    </location>
</feature>
<keyword evidence="4" id="KW-1185">Reference proteome</keyword>
<evidence type="ECO:0000259" key="2">
    <source>
        <dbReference type="SMART" id="SM00717"/>
    </source>
</evidence>
<evidence type="ECO:0000313" key="3">
    <source>
        <dbReference type="EMBL" id="RKP33248.1"/>
    </source>
</evidence>
<dbReference type="InterPro" id="IPR001005">
    <property type="entry name" value="SANT/Myb"/>
</dbReference>
<dbReference type="InterPro" id="IPR009057">
    <property type="entry name" value="Homeodomain-like_sf"/>
</dbReference>
<accession>A0A4P9ZJN4</accession>
<dbReference type="CDD" id="cd00167">
    <property type="entry name" value="SANT"/>
    <property type="match status" value="1"/>
</dbReference>
<gene>
    <name evidence="3" type="ORF">BJ085DRAFT_39183</name>
</gene>
<feature type="compositionally biased region" description="Low complexity" evidence="1">
    <location>
        <begin position="29"/>
        <end position="49"/>
    </location>
</feature>
<dbReference type="GO" id="GO:0001156">
    <property type="term" value="F:TFIIIC-class transcription factor complex binding"/>
    <property type="evidence" value="ECO:0007669"/>
    <property type="project" value="TreeGrafter"/>
</dbReference>
<dbReference type="PANTHER" id="PTHR22929">
    <property type="entry name" value="RNA POLYMERASE III TRANSCRIPTION INITIATION FACTOR B"/>
    <property type="match status" value="1"/>
</dbReference>
<feature type="compositionally biased region" description="Low complexity" evidence="1">
    <location>
        <begin position="129"/>
        <end position="149"/>
    </location>
</feature>
<proteinExistence type="predicted"/>
<name>A0A4P9ZJN4_9FUNG</name>
<sequence>MSFTSLRIDKGQTRFAPKVKARPTRRPAAETPSTAAPGPAPTGSEAAAPLPDATAESQSNPVVPPSTEPTAPPPIALTLPTSAPPQPQPSTTTAVASSDPPAPSSKISGGGGVGVIQAPTSVRTISAPSRQRTVMSSSSYSVGGAASTSGINHDPSSTDNISPSASSLATAAGRVLAASLRRATANPAEPRAKRTRTTGGNGRSRLKKDLKTWEEYLAEHEEMTADLDMTDTAMRDFCRNNGRGLPMKSTVERLWEEKRRKDATAVENAGDATATTAEATDKKPLGLMAGTGSTQTPPAKLTPVKDDANKDDDDDGGHADSKAKLEAADSDRVFAVNRNAAQVRVVDGRIVLNEESLVVDRNALNQDGDPEAAALAATLEVVDDSNDRRIINQNTYARIKYVRSLPWTQEETVRFYELLARFGTDFNLVSAALVTRTRKQVLNKFRREESQRPWLVTRALLNRPVEGSEVANLKLASSGAAKAETQGEGKGEGDNPEKGTALSSGPSGEEVVGESKGGVLAKPGREEEVIVEDLDDISSVKISLSQLEAVAPVSKNPRATRRKQGRNDVEVVGIL</sequence>
<protein>
    <recommendedName>
        <fullName evidence="2">Myb-like domain-containing protein</fullName>
    </recommendedName>
</protein>
<dbReference type="GO" id="GO:0070898">
    <property type="term" value="P:RNA polymerase III preinitiation complex assembly"/>
    <property type="evidence" value="ECO:0007669"/>
    <property type="project" value="TreeGrafter"/>
</dbReference>
<dbReference type="Proteomes" id="UP000268162">
    <property type="component" value="Unassembled WGS sequence"/>
</dbReference>
<feature type="region of interest" description="Disordered" evidence="1">
    <location>
        <begin position="254"/>
        <end position="324"/>
    </location>
</feature>
<evidence type="ECO:0000256" key="1">
    <source>
        <dbReference type="SAM" id="MobiDB-lite"/>
    </source>
</evidence>
<organism evidence="3 4">
    <name type="scientific">Dimargaris cristalligena</name>
    <dbReference type="NCBI Taxonomy" id="215637"/>
    <lineage>
        <taxon>Eukaryota</taxon>
        <taxon>Fungi</taxon>
        <taxon>Fungi incertae sedis</taxon>
        <taxon>Zoopagomycota</taxon>
        <taxon>Kickxellomycotina</taxon>
        <taxon>Dimargaritomycetes</taxon>
        <taxon>Dimargaritales</taxon>
        <taxon>Dimargaritaceae</taxon>
        <taxon>Dimargaris</taxon>
    </lineage>
</organism>
<feature type="region of interest" description="Disordered" evidence="1">
    <location>
        <begin position="476"/>
        <end position="525"/>
    </location>
</feature>
<dbReference type="EMBL" id="ML004136">
    <property type="protein sequence ID" value="RKP33248.1"/>
    <property type="molecule type" value="Genomic_DNA"/>
</dbReference>
<dbReference type="GO" id="GO:0000126">
    <property type="term" value="C:transcription factor TFIIIB complex"/>
    <property type="evidence" value="ECO:0007669"/>
    <property type="project" value="TreeGrafter"/>
</dbReference>
<dbReference type="SMART" id="SM00717">
    <property type="entry name" value="SANT"/>
    <property type="match status" value="1"/>
</dbReference>